<dbReference type="AlphaFoldDB" id="A0A133VQ84"/>
<gene>
    <name evidence="1" type="ORF">AKJ59_00715</name>
</gene>
<dbReference type="EMBL" id="LHYL01000010">
    <property type="protein sequence ID" value="KXB08615.1"/>
    <property type="molecule type" value="Genomic_DNA"/>
</dbReference>
<keyword evidence="2" id="KW-1185">Reference proteome</keyword>
<evidence type="ECO:0008006" key="3">
    <source>
        <dbReference type="Google" id="ProtNLM"/>
    </source>
</evidence>
<accession>A0A133VQ84</accession>
<evidence type="ECO:0000313" key="1">
    <source>
        <dbReference type="EMBL" id="KXB08615.1"/>
    </source>
</evidence>
<organism evidence="1 2">
    <name type="scientific">candidate division MSBL1 archaeon SCGC-AAA385M02</name>
    <dbReference type="NCBI Taxonomy" id="1698287"/>
    <lineage>
        <taxon>Archaea</taxon>
        <taxon>Methanobacteriati</taxon>
        <taxon>Methanobacteriota</taxon>
        <taxon>candidate division MSBL1</taxon>
    </lineage>
</organism>
<sequence length="241" mass="26451">MPEPAALIVRPNFDKATGYAHYYIGEFLDYALDAGTLDVIDLEAEGATKQNVLEAIDRHDPRFCYMNGHGGPDTFTVQNKEVLMQTCSGDEVLIERVVLMFSCLTGQRLGPDMVQKGVKSYIGWTVSFSWIAQDEPEVDRYASGFFEAVNVMARMLVNGGSASMAMDASMEVWNRWIDYWAASDDDYASLVVQHMVHDRDNQILLGEGGATVAPPAISLMAVPYEAPLQAGIALLMLGLLG</sequence>
<reference evidence="1 2" key="1">
    <citation type="journal article" date="2016" name="Sci. Rep.">
        <title>Metabolic traits of an uncultured archaeal lineage -MSBL1- from brine pools of the Red Sea.</title>
        <authorList>
            <person name="Mwirichia R."/>
            <person name="Alam I."/>
            <person name="Rashid M."/>
            <person name="Vinu M."/>
            <person name="Ba-Alawi W."/>
            <person name="Anthony Kamau A."/>
            <person name="Kamanda Ngugi D."/>
            <person name="Goker M."/>
            <person name="Klenk H.P."/>
            <person name="Bajic V."/>
            <person name="Stingl U."/>
        </authorList>
    </citation>
    <scope>NUCLEOTIDE SEQUENCE [LARGE SCALE GENOMIC DNA]</scope>
    <source>
        <strain evidence="1">SCGC-AAA385M02</strain>
    </source>
</reference>
<proteinExistence type="predicted"/>
<dbReference type="Proteomes" id="UP000070248">
    <property type="component" value="Unassembled WGS sequence"/>
</dbReference>
<name>A0A133VQ84_9EURY</name>
<protein>
    <recommendedName>
        <fullName evidence="3">Gingipain domain-containing protein</fullName>
    </recommendedName>
</protein>
<evidence type="ECO:0000313" key="2">
    <source>
        <dbReference type="Proteomes" id="UP000070248"/>
    </source>
</evidence>
<comment type="caution">
    <text evidence="1">The sequence shown here is derived from an EMBL/GenBank/DDBJ whole genome shotgun (WGS) entry which is preliminary data.</text>
</comment>